<dbReference type="Gene3D" id="3.50.30.10">
    <property type="entry name" value="Phosphohistidine domain"/>
    <property type="match status" value="1"/>
</dbReference>
<keyword evidence="1" id="KW-0456">Lyase</keyword>
<gene>
    <name evidence="3" type="ORF">WKW80_36125</name>
</gene>
<dbReference type="EMBL" id="JBBKZV010000065">
    <property type="protein sequence ID" value="MEJ8827351.1"/>
    <property type="molecule type" value="Genomic_DNA"/>
</dbReference>
<dbReference type="Proteomes" id="UP001363010">
    <property type="component" value="Unassembled WGS sequence"/>
</dbReference>
<evidence type="ECO:0000313" key="3">
    <source>
        <dbReference type="EMBL" id="MEJ8827351.1"/>
    </source>
</evidence>
<name>A0ABU8WBC2_9BURK</name>
<dbReference type="InterPro" id="IPR002840">
    <property type="entry name" value="PMDh-S-like_dom"/>
</dbReference>
<dbReference type="CDD" id="cd01356">
    <property type="entry name" value="AcnX_swivel"/>
    <property type="match status" value="1"/>
</dbReference>
<sequence length="163" mass="16924">MATEKLVLKGRKIVTGKASGEAVVTREAISFNGGVDNYTGIVTEPGHEIEGVNIAGKVLVFLTGKGSTGGSYKIYDMVSRGTAPVAFVQVSPEGVTTIGAIIGNIPAVAGLDQDPTHVISNGDFVEVDADAGTVVVTFRDPTKHVADRPVADEVKRPFDADLS</sequence>
<feature type="domain" description="Phosphomevalonate dehydratase small subunit-like" evidence="2">
    <location>
        <begin position="29"/>
        <end position="108"/>
    </location>
</feature>
<keyword evidence="4" id="KW-1185">Reference proteome</keyword>
<evidence type="ECO:0000256" key="1">
    <source>
        <dbReference type="ARBA" id="ARBA00023239"/>
    </source>
</evidence>
<proteinExistence type="predicted"/>
<reference evidence="3 4" key="1">
    <citation type="submission" date="2024-03" db="EMBL/GenBank/DDBJ databases">
        <title>Novel species of the genus Variovorax.</title>
        <authorList>
            <person name="Liu Q."/>
            <person name="Xin Y.-H."/>
        </authorList>
    </citation>
    <scope>NUCLEOTIDE SEQUENCE [LARGE SCALE GENOMIC DNA]</scope>
    <source>
        <strain evidence="3 4">KACC 18501</strain>
    </source>
</reference>
<evidence type="ECO:0000313" key="4">
    <source>
        <dbReference type="Proteomes" id="UP001363010"/>
    </source>
</evidence>
<dbReference type="RefSeq" id="WP_340368379.1">
    <property type="nucleotide sequence ID" value="NZ_JBBKZV010000065.1"/>
</dbReference>
<evidence type="ECO:0000259" key="2">
    <source>
        <dbReference type="Pfam" id="PF01989"/>
    </source>
</evidence>
<protein>
    <submittedName>
        <fullName evidence="3">DUF126 domain-containing protein</fullName>
    </submittedName>
</protein>
<dbReference type="Pfam" id="PF01989">
    <property type="entry name" value="AcnX_swivel_put"/>
    <property type="match status" value="1"/>
</dbReference>
<comment type="caution">
    <text evidence="3">The sequence shown here is derived from an EMBL/GenBank/DDBJ whole genome shotgun (WGS) entry which is preliminary data.</text>
</comment>
<organism evidence="3 4">
    <name type="scientific">Variovorax humicola</name>
    <dbReference type="NCBI Taxonomy" id="1769758"/>
    <lineage>
        <taxon>Bacteria</taxon>
        <taxon>Pseudomonadati</taxon>
        <taxon>Pseudomonadota</taxon>
        <taxon>Betaproteobacteria</taxon>
        <taxon>Burkholderiales</taxon>
        <taxon>Comamonadaceae</taxon>
        <taxon>Variovorax</taxon>
    </lineage>
</organism>
<dbReference type="SUPFAM" id="SSF52016">
    <property type="entry name" value="LeuD/IlvD-like"/>
    <property type="match status" value="1"/>
</dbReference>
<accession>A0ABU8WBC2</accession>